<dbReference type="GO" id="GO:0022857">
    <property type="term" value="F:transmembrane transporter activity"/>
    <property type="evidence" value="ECO:0007669"/>
    <property type="project" value="InterPro"/>
</dbReference>
<dbReference type="Gene3D" id="1.20.1250.20">
    <property type="entry name" value="MFS general substrate transporter like domains"/>
    <property type="match status" value="2"/>
</dbReference>
<dbReference type="Pfam" id="PF07690">
    <property type="entry name" value="MFS_1"/>
    <property type="match status" value="1"/>
</dbReference>
<dbReference type="InterPro" id="IPR011701">
    <property type="entry name" value="MFS"/>
</dbReference>
<dbReference type="KEGG" id="rub:GBA63_13840"/>
<dbReference type="GO" id="GO:0005886">
    <property type="term" value="C:plasma membrane"/>
    <property type="evidence" value="ECO:0007669"/>
    <property type="project" value="UniProtKB-SubCell"/>
</dbReference>
<dbReference type="SUPFAM" id="SSF103473">
    <property type="entry name" value="MFS general substrate transporter"/>
    <property type="match status" value="1"/>
</dbReference>
<evidence type="ECO:0000313" key="9">
    <source>
        <dbReference type="Proteomes" id="UP000501452"/>
    </source>
</evidence>
<evidence type="ECO:0000256" key="1">
    <source>
        <dbReference type="ARBA" id="ARBA00004651"/>
    </source>
</evidence>
<evidence type="ECO:0000259" key="7">
    <source>
        <dbReference type="PROSITE" id="PS50850"/>
    </source>
</evidence>
<keyword evidence="9" id="KW-1185">Reference proteome</keyword>
<dbReference type="InterPro" id="IPR036259">
    <property type="entry name" value="MFS_trans_sf"/>
</dbReference>
<dbReference type="PANTHER" id="PTHR23506:SF23">
    <property type="entry name" value="GH10249P"/>
    <property type="match status" value="1"/>
</dbReference>
<gene>
    <name evidence="8" type="ORF">GBA63_13840</name>
</gene>
<sequence>MAQPPRLSSFERAIPVAASLAGSRITAVRRLLTLCCAIVLVDTIFYAALTPLVPYFNDEFGLSKSAVGLLGGAFGAGVLAGAAPGGYLASRAGVKAAALVGLALMSVTSMAFAVADTTWLLLLTRFVGGFGSALSWVAAFTWLVARAPEGRRGELIGVMLSAAVVGALLGPVLGSAAAIVGLVPAFTGVALAGLAIALWAVFEPAPAPTGDGSPVGALGVLRRPRLLTGLLFVAFSPLLFSALTVLVPLDLSAVGWGAAAVGAVFLVSAGFEALVHPLFGRWTDRSGYRPPVLAALLASIAILAALAYSANPWLLALLVVLAGVAFNAPLVPGTALFSRGTEKAGLDQAVAFAITNFAWASGYAVGAPLGGFLADLGGDALSYVFLIGVCLAAMLLLRAE</sequence>
<feature type="transmembrane region" description="Helical" evidence="6">
    <location>
        <begin position="291"/>
        <end position="308"/>
    </location>
</feature>
<feature type="transmembrane region" description="Helical" evidence="6">
    <location>
        <begin position="253"/>
        <end position="279"/>
    </location>
</feature>
<reference evidence="8 9" key="1">
    <citation type="submission" date="2019-10" db="EMBL/GenBank/DDBJ databases">
        <title>Rubrobacter sp nov SCSIO 52090 isolated from a deep-sea sediment in the South China Sea.</title>
        <authorList>
            <person name="Chen R.W."/>
        </authorList>
    </citation>
    <scope>NUCLEOTIDE SEQUENCE [LARGE SCALE GENOMIC DNA]</scope>
    <source>
        <strain evidence="8 9">SCSIO 52909</strain>
    </source>
</reference>
<feature type="transmembrane region" description="Helical" evidence="6">
    <location>
        <begin position="179"/>
        <end position="202"/>
    </location>
</feature>
<organism evidence="8 9">
    <name type="scientific">Rubrobacter tropicus</name>
    <dbReference type="NCBI Taxonomy" id="2653851"/>
    <lineage>
        <taxon>Bacteria</taxon>
        <taxon>Bacillati</taxon>
        <taxon>Actinomycetota</taxon>
        <taxon>Rubrobacteria</taxon>
        <taxon>Rubrobacterales</taxon>
        <taxon>Rubrobacteraceae</taxon>
        <taxon>Rubrobacter</taxon>
    </lineage>
</organism>
<feature type="transmembrane region" description="Helical" evidence="6">
    <location>
        <begin position="226"/>
        <end position="247"/>
    </location>
</feature>
<comment type="subcellular location">
    <subcellularLocation>
        <location evidence="1">Cell membrane</location>
        <topology evidence="1">Multi-pass membrane protein</topology>
    </subcellularLocation>
</comment>
<proteinExistence type="predicted"/>
<feature type="transmembrane region" description="Helical" evidence="6">
    <location>
        <begin position="314"/>
        <end position="337"/>
    </location>
</feature>
<feature type="transmembrane region" description="Helical" evidence="6">
    <location>
        <begin position="155"/>
        <end position="173"/>
    </location>
</feature>
<name>A0A6G8QBC1_9ACTN</name>
<protein>
    <submittedName>
        <fullName evidence="8">MFS transporter</fullName>
    </submittedName>
</protein>
<feature type="transmembrane region" description="Helical" evidence="6">
    <location>
        <begin position="69"/>
        <end position="89"/>
    </location>
</feature>
<keyword evidence="5 6" id="KW-0472">Membrane</keyword>
<evidence type="ECO:0000256" key="5">
    <source>
        <dbReference type="ARBA" id="ARBA00023136"/>
    </source>
</evidence>
<feature type="transmembrane region" description="Helical" evidence="6">
    <location>
        <begin position="349"/>
        <end position="374"/>
    </location>
</feature>
<keyword evidence="2" id="KW-0813">Transport</keyword>
<keyword evidence="3 6" id="KW-0812">Transmembrane</keyword>
<feature type="transmembrane region" description="Helical" evidence="6">
    <location>
        <begin position="31"/>
        <end position="49"/>
    </location>
</feature>
<feature type="transmembrane region" description="Helical" evidence="6">
    <location>
        <begin position="380"/>
        <end position="397"/>
    </location>
</feature>
<dbReference type="EMBL" id="CP045119">
    <property type="protein sequence ID" value="QIN83597.1"/>
    <property type="molecule type" value="Genomic_DNA"/>
</dbReference>
<dbReference type="PANTHER" id="PTHR23506">
    <property type="entry name" value="GH10249P"/>
    <property type="match status" value="1"/>
</dbReference>
<accession>A0A6G8QBC1</accession>
<evidence type="ECO:0000256" key="3">
    <source>
        <dbReference type="ARBA" id="ARBA00022692"/>
    </source>
</evidence>
<evidence type="ECO:0000313" key="8">
    <source>
        <dbReference type="EMBL" id="QIN83597.1"/>
    </source>
</evidence>
<feature type="transmembrane region" description="Helical" evidence="6">
    <location>
        <begin position="96"/>
        <end position="115"/>
    </location>
</feature>
<dbReference type="InterPro" id="IPR020846">
    <property type="entry name" value="MFS_dom"/>
</dbReference>
<evidence type="ECO:0000256" key="2">
    <source>
        <dbReference type="ARBA" id="ARBA00022448"/>
    </source>
</evidence>
<keyword evidence="4 6" id="KW-1133">Transmembrane helix</keyword>
<dbReference type="PROSITE" id="PS50850">
    <property type="entry name" value="MFS"/>
    <property type="match status" value="1"/>
</dbReference>
<evidence type="ECO:0000256" key="6">
    <source>
        <dbReference type="SAM" id="Phobius"/>
    </source>
</evidence>
<feature type="transmembrane region" description="Helical" evidence="6">
    <location>
        <begin position="121"/>
        <end position="143"/>
    </location>
</feature>
<evidence type="ECO:0000256" key="4">
    <source>
        <dbReference type="ARBA" id="ARBA00022989"/>
    </source>
</evidence>
<dbReference type="AlphaFoldDB" id="A0A6G8QBC1"/>
<dbReference type="Proteomes" id="UP000501452">
    <property type="component" value="Chromosome"/>
</dbReference>
<dbReference type="InterPro" id="IPR050930">
    <property type="entry name" value="MFS_Vesicular_Transporter"/>
</dbReference>
<feature type="domain" description="Major facilitator superfamily (MFS) profile" evidence="7">
    <location>
        <begin position="28"/>
        <end position="400"/>
    </location>
</feature>